<protein>
    <recommendedName>
        <fullName evidence="2">Transposase-associated domain-containing protein</fullName>
    </recommendedName>
</protein>
<evidence type="ECO:0000313" key="4">
    <source>
        <dbReference type="Proteomes" id="UP000283530"/>
    </source>
</evidence>
<gene>
    <name evidence="3" type="ORF">CKAN_00447800</name>
</gene>
<dbReference type="PANTHER" id="PTHR10775">
    <property type="entry name" value="OS08G0208400 PROTEIN"/>
    <property type="match status" value="1"/>
</dbReference>
<dbReference type="PANTHER" id="PTHR10775:SF185">
    <property type="entry name" value="OS08G0208400 PROTEIN"/>
    <property type="match status" value="1"/>
</dbReference>
<accession>A0A3S3MGM8</accession>
<feature type="compositionally biased region" description="Low complexity" evidence="1">
    <location>
        <begin position="342"/>
        <end position="369"/>
    </location>
</feature>
<keyword evidence="4" id="KW-1185">Reference proteome</keyword>
<feature type="region of interest" description="Disordered" evidence="1">
    <location>
        <begin position="652"/>
        <end position="671"/>
    </location>
</feature>
<dbReference type="OrthoDB" id="629391at2759"/>
<feature type="domain" description="Transposase-associated" evidence="2">
    <location>
        <begin position="3"/>
        <end position="77"/>
    </location>
</feature>
<dbReference type="Pfam" id="PF03004">
    <property type="entry name" value="Transposase_24"/>
    <property type="match status" value="1"/>
</dbReference>
<feature type="region of interest" description="Disordered" evidence="1">
    <location>
        <begin position="235"/>
        <end position="277"/>
    </location>
</feature>
<sequence length="867" mass="97488">MDRSWILHYQNRFSAEYIAGVNSFIDFAKVNSGGAVLIRCPCNDCCNHRKHDYVTVRNHLHIQGMMVSYLRWIYHGEPIVQLDDSDESEDESEENQDEYDELIKDHRRGTYLEEDTQERDDVHDFENLLKASQRGLYPGCKSSDTLLLFVIKILHVKVESGCSNKSFDKVLQIFKDFLPEGHVVPTSVYEAKKLLRDLGMGYKNIDACKHNCVLYWKENAQLDKCPECEEPRYKVNDGNVSGNDKDENYIPPEDDVDDETSWSQTDEIEDMPRDNRVKRARRIADALGLARVDSTPEASTQPPPAALLVTRSGGSGSTPDLAAPQPLPIQPPTTQPSPTQPRPSQLPTSPHTAGSSVASAPVSEVPSHVRGVTRRKNVTKLRRQLGHNIPVPIPISSHRPEGEHAPSLVNHLGLAIREVAPVRPHGWKKLDSGIKLAVIAAVKQIFDIGDYEGDMQLRADIDRQCGVLYRSWKYELHSHYLELLEQGAPRPQDHPAEGCNPADWQLMVSQCWESPEWKVKSKKAQQSRAKLSYNHTSGSRSFASRMSLMMAQNADQAPPITQFFRDTHYRQKSNEWVNEVAQQRHEALVQRTEEQSQPSVTAPMTEEQIVVDVLGTRSGYLKGYEIYTRTSSSSIQSRAPDPEVIALREQLAEQGRRQAEQDRRQAEQDRRTRALEALVQQLAAAAGMDPTIYFDITRGTTSAGDGTATGDHDATLWLENGPPRVLNGKRLPEKSETGTSISLEAQKWSAESTDRETVPGKIENRHEHFARGLPVREYEAKIDDFPTLRHENDPPGVRNGERPPEKSETGTINSHEGRVTGLLVRELEAKTLDFPTLRLENGPPGVRIEKRPPEKSKTGTNTSLEVE</sequence>
<dbReference type="AlphaFoldDB" id="A0A3S3MGM8"/>
<dbReference type="InterPro" id="IPR004252">
    <property type="entry name" value="Probable_transposase_24"/>
</dbReference>
<dbReference type="STRING" id="337451.A0A3S3MGM8"/>
<feature type="compositionally biased region" description="Basic and acidic residues" evidence="1">
    <location>
        <begin position="786"/>
        <end position="808"/>
    </location>
</feature>
<organism evidence="3 4">
    <name type="scientific">Cinnamomum micranthum f. kanehirae</name>
    <dbReference type="NCBI Taxonomy" id="337451"/>
    <lineage>
        <taxon>Eukaryota</taxon>
        <taxon>Viridiplantae</taxon>
        <taxon>Streptophyta</taxon>
        <taxon>Embryophyta</taxon>
        <taxon>Tracheophyta</taxon>
        <taxon>Spermatophyta</taxon>
        <taxon>Magnoliopsida</taxon>
        <taxon>Magnoliidae</taxon>
        <taxon>Laurales</taxon>
        <taxon>Lauraceae</taxon>
        <taxon>Cinnamomum</taxon>
    </lineage>
</organism>
<feature type="compositionally biased region" description="Polar residues" evidence="1">
    <location>
        <begin position="858"/>
        <end position="867"/>
    </location>
</feature>
<dbReference type="Proteomes" id="UP000283530">
    <property type="component" value="Unassembled WGS sequence"/>
</dbReference>
<dbReference type="EMBL" id="QPKB01000002">
    <property type="protein sequence ID" value="RWR76066.1"/>
    <property type="molecule type" value="Genomic_DNA"/>
</dbReference>
<comment type="caution">
    <text evidence="3">The sequence shown here is derived from an EMBL/GenBank/DDBJ whole genome shotgun (WGS) entry which is preliminary data.</text>
</comment>
<feature type="region of interest" description="Disordered" evidence="1">
    <location>
        <begin position="786"/>
        <end position="817"/>
    </location>
</feature>
<reference evidence="3 4" key="1">
    <citation type="journal article" date="2019" name="Nat. Plants">
        <title>Stout camphor tree genome fills gaps in understanding of flowering plant genome evolution.</title>
        <authorList>
            <person name="Chaw S.M."/>
            <person name="Liu Y.C."/>
            <person name="Wu Y.W."/>
            <person name="Wang H.Y."/>
            <person name="Lin C.I."/>
            <person name="Wu C.S."/>
            <person name="Ke H.M."/>
            <person name="Chang L.Y."/>
            <person name="Hsu C.Y."/>
            <person name="Yang H.T."/>
            <person name="Sudianto E."/>
            <person name="Hsu M.H."/>
            <person name="Wu K.P."/>
            <person name="Wang L.N."/>
            <person name="Leebens-Mack J.H."/>
            <person name="Tsai I.J."/>
        </authorList>
    </citation>
    <scope>NUCLEOTIDE SEQUENCE [LARGE SCALE GENOMIC DNA]</scope>
    <source>
        <strain evidence="4">cv. Chaw 1501</strain>
        <tissue evidence="3">Young leaves</tissue>
    </source>
</reference>
<name>A0A3S3MGM8_9MAGN</name>
<feature type="region of interest" description="Disordered" evidence="1">
    <location>
        <begin position="715"/>
        <end position="739"/>
    </location>
</feature>
<feature type="region of interest" description="Disordered" evidence="1">
    <location>
        <begin position="292"/>
        <end position="373"/>
    </location>
</feature>
<feature type="region of interest" description="Disordered" evidence="1">
    <location>
        <begin position="835"/>
        <end position="867"/>
    </location>
</feature>
<feature type="compositionally biased region" description="Basic and acidic residues" evidence="1">
    <location>
        <begin position="847"/>
        <end position="857"/>
    </location>
</feature>
<evidence type="ECO:0000259" key="2">
    <source>
        <dbReference type="Pfam" id="PF13963"/>
    </source>
</evidence>
<feature type="compositionally biased region" description="Pro residues" evidence="1">
    <location>
        <begin position="325"/>
        <end position="341"/>
    </location>
</feature>
<dbReference type="InterPro" id="IPR029480">
    <property type="entry name" value="Transpos_assoc"/>
</dbReference>
<dbReference type="Pfam" id="PF13963">
    <property type="entry name" value="Transpos_assoc"/>
    <property type="match status" value="1"/>
</dbReference>
<evidence type="ECO:0000313" key="3">
    <source>
        <dbReference type="EMBL" id="RWR76066.1"/>
    </source>
</evidence>
<proteinExistence type="predicted"/>
<evidence type="ECO:0000256" key="1">
    <source>
        <dbReference type="SAM" id="MobiDB-lite"/>
    </source>
</evidence>